<dbReference type="OrthoDB" id="2942982at2"/>
<accession>A0A0A2UT33</accession>
<evidence type="ECO:0000313" key="2">
    <source>
        <dbReference type="Proteomes" id="UP000030153"/>
    </source>
</evidence>
<reference evidence="1 2" key="1">
    <citation type="submission" date="2013-08" db="EMBL/GenBank/DDBJ databases">
        <title>Genome of Pontibacillus chungwhensis.</title>
        <authorList>
            <person name="Wang Q."/>
            <person name="Wang G."/>
        </authorList>
    </citation>
    <scope>NUCLEOTIDE SEQUENCE [LARGE SCALE GENOMIC DNA]</scope>
    <source>
        <strain evidence="1 2">BH030062</strain>
    </source>
</reference>
<protein>
    <submittedName>
        <fullName evidence="1">Uncharacterized protein</fullName>
    </submittedName>
</protein>
<dbReference type="eggNOG" id="ENOG5030CGU">
    <property type="taxonomic scope" value="Bacteria"/>
</dbReference>
<dbReference type="EMBL" id="AVBG01000026">
    <property type="protein sequence ID" value="KGP89666.1"/>
    <property type="molecule type" value="Genomic_DNA"/>
</dbReference>
<gene>
    <name evidence="1" type="ORF">N780_10240</name>
</gene>
<dbReference type="AlphaFoldDB" id="A0A0A2UT33"/>
<comment type="caution">
    <text evidence="1">The sequence shown here is derived from an EMBL/GenBank/DDBJ whole genome shotgun (WGS) entry which is preliminary data.</text>
</comment>
<evidence type="ECO:0000313" key="1">
    <source>
        <dbReference type="EMBL" id="KGP89666.1"/>
    </source>
</evidence>
<name>A0A0A2UT33_9BACI</name>
<proteinExistence type="predicted"/>
<organism evidence="1 2">
    <name type="scientific">Pontibacillus chungwhensis BH030062</name>
    <dbReference type="NCBI Taxonomy" id="1385513"/>
    <lineage>
        <taxon>Bacteria</taxon>
        <taxon>Bacillati</taxon>
        <taxon>Bacillota</taxon>
        <taxon>Bacilli</taxon>
        <taxon>Bacillales</taxon>
        <taxon>Bacillaceae</taxon>
        <taxon>Pontibacillus</taxon>
    </lineage>
</organism>
<sequence>MELPEINLPQDYNYSATIEGVMINPHDNGVGATILSFSDEITGDLIVKVCAMIHDAQTDSYDVIRDLEAFSFKDIAYGRDFIKRLPTMSAIELMFMMNATVQH</sequence>
<dbReference type="RefSeq" id="WP_036787870.1">
    <property type="nucleotide sequence ID" value="NZ_AVBG01000026.1"/>
</dbReference>
<keyword evidence="2" id="KW-1185">Reference proteome</keyword>
<dbReference type="Proteomes" id="UP000030153">
    <property type="component" value="Unassembled WGS sequence"/>
</dbReference>